<dbReference type="InterPro" id="IPR013083">
    <property type="entry name" value="Znf_RING/FYVE/PHD"/>
</dbReference>
<dbReference type="InterPro" id="IPR016181">
    <property type="entry name" value="Acyl_CoA_acyltransferase"/>
</dbReference>
<evidence type="ECO:0000256" key="1">
    <source>
        <dbReference type="ARBA" id="ARBA00004123"/>
    </source>
</evidence>
<reference evidence="10" key="2">
    <citation type="submission" date="2025-08" db="UniProtKB">
        <authorList>
            <consortium name="RefSeq"/>
        </authorList>
    </citation>
    <scope>IDENTIFICATION</scope>
    <source>
        <tissue evidence="10">Etiolated seedlings</tissue>
    </source>
</reference>
<dbReference type="GeneID" id="101498411"/>
<feature type="domain" description="PHD-type" evidence="7">
    <location>
        <begin position="750"/>
        <end position="795"/>
    </location>
</feature>
<dbReference type="SMART" id="SM00249">
    <property type="entry name" value="PHD"/>
    <property type="match status" value="2"/>
</dbReference>
<dbReference type="AlphaFoldDB" id="A0A1S2Y897"/>
<dbReference type="Pfam" id="PF00628">
    <property type="entry name" value="PHD"/>
    <property type="match status" value="1"/>
</dbReference>
<dbReference type="RefSeq" id="XP_004500431.1">
    <property type="nucleotide sequence ID" value="XM_004500374.3"/>
</dbReference>
<dbReference type="InterPro" id="IPR032308">
    <property type="entry name" value="TDBD"/>
</dbReference>
<dbReference type="Proteomes" id="UP000087171">
    <property type="component" value="Chromosome Ca5"/>
</dbReference>
<keyword evidence="4" id="KW-0862">Zinc</keyword>
<dbReference type="Gene3D" id="3.40.630.30">
    <property type="match status" value="1"/>
</dbReference>
<dbReference type="GO" id="GO:0003714">
    <property type="term" value="F:transcription corepressor activity"/>
    <property type="evidence" value="ECO:0007669"/>
    <property type="project" value="InterPro"/>
</dbReference>
<dbReference type="InterPro" id="IPR000182">
    <property type="entry name" value="GNAT_dom"/>
</dbReference>
<dbReference type="Gene3D" id="3.30.40.10">
    <property type="entry name" value="Zinc/RING finger domain, C3HC4 (zinc finger)"/>
    <property type="match status" value="1"/>
</dbReference>
<dbReference type="SMART" id="SM00743">
    <property type="entry name" value="Agenet"/>
    <property type="match status" value="2"/>
</dbReference>
<dbReference type="PANTHER" id="PTHR46309">
    <property type="entry name" value="PHD FINGER PROTEIN 12"/>
    <property type="match status" value="1"/>
</dbReference>
<evidence type="ECO:0000256" key="4">
    <source>
        <dbReference type="ARBA" id="ARBA00022833"/>
    </source>
</evidence>
<evidence type="ECO:0000256" key="2">
    <source>
        <dbReference type="ARBA" id="ARBA00022723"/>
    </source>
</evidence>
<dbReference type="KEGG" id="cam:101498411"/>
<dbReference type="GO" id="GO:0005634">
    <property type="term" value="C:nucleus"/>
    <property type="evidence" value="ECO:0007669"/>
    <property type="project" value="UniProtKB-SubCell"/>
</dbReference>
<dbReference type="InterPro" id="IPR011011">
    <property type="entry name" value="Znf_FYVE_PHD"/>
</dbReference>
<evidence type="ECO:0000256" key="6">
    <source>
        <dbReference type="PROSITE-ProRule" id="PRU00146"/>
    </source>
</evidence>
<evidence type="ECO:0000256" key="5">
    <source>
        <dbReference type="ARBA" id="ARBA00023242"/>
    </source>
</evidence>
<evidence type="ECO:0000259" key="8">
    <source>
        <dbReference type="PROSITE" id="PS51186"/>
    </source>
</evidence>
<keyword evidence="5" id="KW-0539">Nucleus</keyword>
<dbReference type="InterPro" id="IPR014002">
    <property type="entry name" value="Agenet_dom_plant"/>
</dbReference>
<accession>A0A1S2Y897</accession>
<organism evidence="9 10">
    <name type="scientific">Cicer arietinum</name>
    <name type="common">Chickpea</name>
    <name type="synonym">Garbanzo</name>
    <dbReference type="NCBI Taxonomy" id="3827"/>
    <lineage>
        <taxon>Eukaryota</taxon>
        <taxon>Viridiplantae</taxon>
        <taxon>Streptophyta</taxon>
        <taxon>Embryophyta</taxon>
        <taxon>Tracheophyta</taxon>
        <taxon>Spermatophyta</taxon>
        <taxon>Magnoliopsida</taxon>
        <taxon>eudicotyledons</taxon>
        <taxon>Gunneridae</taxon>
        <taxon>Pentapetalae</taxon>
        <taxon>rosids</taxon>
        <taxon>fabids</taxon>
        <taxon>Fabales</taxon>
        <taxon>Fabaceae</taxon>
        <taxon>Papilionoideae</taxon>
        <taxon>50 kb inversion clade</taxon>
        <taxon>NPAAA clade</taxon>
        <taxon>Hologalegina</taxon>
        <taxon>IRL clade</taxon>
        <taxon>Cicereae</taxon>
        <taxon>Cicer</taxon>
    </lineage>
</organism>
<name>A0A1S2Y897_CICAR</name>
<dbReference type="Pfam" id="PF05641">
    <property type="entry name" value="Agenet"/>
    <property type="match status" value="1"/>
</dbReference>
<dbReference type="InterPro" id="IPR056511">
    <property type="entry name" value="IDM1_C"/>
</dbReference>
<dbReference type="Pfam" id="PF23209">
    <property type="entry name" value="IDM1_C"/>
    <property type="match status" value="1"/>
</dbReference>
<dbReference type="InterPro" id="IPR042163">
    <property type="entry name" value="PHF12"/>
</dbReference>
<protein>
    <submittedName>
        <fullName evidence="10">Uncharacterized protein LOC101498411</fullName>
    </submittedName>
</protein>
<dbReference type="InterPro" id="IPR001841">
    <property type="entry name" value="Znf_RING"/>
</dbReference>
<dbReference type="PROSITE" id="PS50016">
    <property type="entry name" value="ZF_PHD_2"/>
    <property type="match status" value="1"/>
</dbReference>
<dbReference type="Pfam" id="PF16135">
    <property type="entry name" value="TDBD"/>
    <property type="match status" value="1"/>
</dbReference>
<dbReference type="SMART" id="SM00184">
    <property type="entry name" value="RING"/>
    <property type="match status" value="2"/>
</dbReference>
<evidence type="ECO:0000259" key="7">
    <source>
        <dbReference type="PROSITE" id="PS50016"/>
    </source>
</evidence>
<evidence type="ECO:0000313" key="10">
    <source>
        <dbReference type="RefSeq" id="XP_004500431.1"/>
    </source>
</evidence>
<dbReference type="eggNOG" id="ENOG502QTVY">
    <property type="taxonomic scope" value="Eukaryota"/>
</dbReference>
<dbReference type="OrthoDB" id="1903104at2759"/>
<dbReference type="SUPFAM" id="SSF57903">
    <property type="entry name" value="FYVE/PHD zinc finger"/>
    <property type="match status" value="1"/>
</dbReference>
<dbReference type="SUPFAM" id="SSF55729">
    <property type="entry name" value="Acyl-CoA N-acyltransferases (Nat)"/>
    <property type="match status" value="1"/>
</dbReference>
<sequence>MSMEGFNDSGSVKSKTLFPHKKLLIKERVEVRSFEEGFLGSWHPGTVIQCERRKRHVRYENVLDDDGLNHLVEVVTVSSALDGCFGSSSFRHKRGVIRPLPPLVDFDKCDLKFGLCVDVSYQEAWWEGVIFDRCDGMEERSVFFPDLGDEMKVRVHEIRITQDWDEVTEKWEQRGNWVFLELIEEHERESYIPVSVKQIWYDVRQKNEFSTIGDWTLNVKKDLWRDMIMEVVGDYMTLTIKEVYSALELSELVMESVELKSDADLNTTISEKKNVEQKEPVFPVKKDLPKFQNETTCNGSGEVVSDAICFKKNEHRRTYSWSNHWERLIVSENEYCPDAVKQYVLNTKKRLSTAPWTNKVWKHLSYLGWEIDFHVGQNGKRYRYKPPNDQGEKKVYYSLIKLCKDMEMESVVNSFPSKSDHSIMHPTGDCHVPHVPRIPSEKTQNRDVSPLVDCHLPHVPCKPSEKTQNQGVFPLVVPPPSAAVADEQVYCPQAILEYHKRASESNWEKRKCIAKVKKHLLAEGWDLIGPPPDNKRKGIVYISPNKQRFGSLIAACNFCIEESTLKSTISGEQPLNSSALNEENVGQVSCDELYSENRKRKQMKRSNESLLKGKSNELTQRVLRSNKRVRTVSASCLSHQKSLNVMSWLIDCNAVLPRSKVFYRAKRGHRVMAVGRITCEGIKCNCCLRIYGLVGFECHAIGSSTTRPSASIFLEDGRSLLYCQTQIMQDHKSREAMVKPLGGLCQGDNDYVCSVCHYGGELILCDRCPSSFHKTCLGLEDVPDGDWFCPSCCCGICDQSRINGVGEDGHLLTCIQCEHKYHVACLKNRETSNSRRYVESRFCRKDCEKIYAGLQKLLGEPVSVGANNLTWTLVKFIDSQSCDLDTSKSELMAESYSKLNLALSLMHECFEPVKESSSSRDMMEDVIFSRWSELNRTNFQGFYTVLLERNEELVSVATIRVYGDKVAEVPLVGTRVQYRRHGMCHILMDELEKKLMQLGVERLVLPAVPSVVDTWTGSFGFSKMTNFDRSQFLDYTFLDFPGTIMCQKLLTKIPSPDSVLPIEFQQKQDAISGSSSGNFDKSPVSEVYQEGEIDKREILDQQMADKREILNQQMADKREILDQQMVDTVDGDNDNLGSAVIDCVPMVEQPSPEEQQYCQNGTSSQDSFVKWNGLCYYRRRKVKVVDD</sequence>
<dbReference type="Pfam" id="PF22970">
    <property type="entry name" value="DUF7028"/>
    <property type="match status" value="2"/>
</dbReference>
<dbReference type="GO" id="GO:0008270">
    <property type="term" value="F:zinc ion binding"/>
    <property type="evidence" value="ECO:0007669"/>
    <property type="project" value="UniProtKB-KW"/>
</dbReference>
<dbReference type="CDD" id="cd04301">
    <property type="entry name" value="NAT_SF"/>
    <property type="match status" value="1"/>
</dbReference>
<dbReference type="InterPro" id="IPR008395">
    <property type="entry name" value="Agenet-like_dom"/>
</dbReference>
<dbReference type="GO" id="GO:0006357">
    <property type="term" value="P:regulation of transcription by RNA polymerase II"/>
    <property type="evidence" value="ECO:0007669"/>
    <property type="project" value="TreeGrafter"/>
</dbReference>
<dbReference type="InterPro" id="IPR019787">
    <property type="entry name" value="Znf_PHD-finger"/>
</dbReference>
<dbReference type="CDD" id="cd20405">
    <property type="entry name" value="Tudor_Agenet_AtDUF_rpt1_3"/>
    <property type="match status" value="1"/>
</dbReference>
<dbReference type="PANTHER" id="PTHR46309:SF12">
    <property type="entry name" value="GB|AAC80581.1"/>
    <property type="match status" value="1"/>
</dbReference>
<gene>
    <name evidence="10" type="primary">LOC101498411</name>
</gene>
<proteinExistence type="predicted"/>
<keyword evidence="9" id="KW-1185">Reference proteome</keyword>
<dbReference type="InterPro" id="IPR054292">
    <property type="entry name" value="DUF7028"/>
</dbReference>
<feature type="domain" description="N-acetyltransferase" evidence="8">
    <location>
        <begin position="889"/>
        <end position="1050"/>
    </location>
</feature>
<comment type="subcellular location">
    <subcellularLocation>
        <location evidence="1">Nucleus</location>
    </subcellularLocation>
</comment>
<evidence type="ECO:0000313" key="9">
    <source>
        <dbReference type="Proteomes" id="UP000087171"/>
    </source>
</evidence>
<dbReference type="GO" id="GO:0016747">
    <property type="term" value="F:acyltransferase activity, transferring groups other than amino-acyl groups"/>
    <property type="evidence" value="ECO:0007669"/>
    <property type="project" value="InterPro"/>
</dbReference>
<dbReference type="STRING" id="3827.A0A1S2Y897"/>
<evidence type="ECO:0000256" key="3">
    <source>
        <dbReference type="ARBA" id="ARBA00022771"/>
    </source>
</evidence>
<dbReference type="PaxDb" id="3827-XP_004500431.1"/>
<dbReference type="PROSITE" id="PS51186">
    <property type="entry name" value="GNAT"/>
    <property type="match status" value="1"/>
</dbReference>
<keyword evidence="3 6" id="KW-0863">Zinc-finger</keyword>
<reference evidence="9" key="1">
    <citation type="journal article" date="2013" name="Nat. Biotechnol.">
        <title>Draft genome sequence of chickpea (Cicer arietinum) provides a resource for trait improvement.</title>
        <authorList>
            <person name="Varshney R.K."/>
            <person name="Song C."/>
            <person name="Saxena R.K."/>
            <person name="Azam S."/>
            <person name="Yu S."/>
            <person name="Sharpe A.G."/>
            <person name="Cannon S."/>
            <person name="Baek J."/>
            <person name="Rosen B.D."/>
            <person name="Tar'an B."/>
            <person name="Millan T."/>
            <person name="Zhang X."/>
            <person name="Ramsay L.D."/>
            <person name="Iwata A."/>
            <person name="Wang Y."/>
            <person name="Nelson W."/>
            <person name="Farmer A.D."/>
            <person name="Gaur P.M."/>
            <person name="Soderlund C."/>
            <person name="Penmetsa R.V."/>
            <person name="Xu C."/>
            <person name="Bharti A.K."/>
            <person name="He W."/>
            <person name="Winter P."/>
            <person name="Zhao S."/>
            <person name="Hane J.K."/>
            <person name="Carrasquilla-Garcia N."/>
            <person name="Condie J.A."/>
            <person name="Upadhyaya H.D."/>
            <person name="Luo M.C."/>
            <person name="Thudi M."/>
            <person name="Gowda C.L."/>
            <person name="Singh N.P."/>
            <person name="Lichtenzveig J."/>
            <person name="Gali K.K."/>
            <person name="Rubio J."/>
            <person name="Nadarajan N."/>
            <person name="Dolezel J."/>
            <person name="Bansal K.C."/>
            <person name="Xu X."/>
            <person name="Edwards D."/>
            <person name="Zhang G."/>
            <person name="Kahl G."/>
            <person name="Gil J."/>
            <person name="Singh K.B."/>
            <person name="Datta S.K."/>
            <person name="Jackson S.A."/>
            <person name="Wang J."/>
            <person name="Cook D.R."/>
        </authorList>
    </citation>
    <scope>NUCLEOTIDE SEQUENCE [LARGE SCALE GENOMIC DNA]</scope>
    <source>
        <strain evidence="9">cv. CDC Frontier</strain>
    </source>
</reference>
<keyword evidence="2" id="KW-0479">Metal-binding</keyword>
<dbReference type="InterPro" id="IPR001965">
    <property type="entry name" value="Znf_PHD"/>
</dbReference>